<gene>
    <name evidence="5 9" type="primary">mutL</name>
    <name evidence="9" type="ORF">H8D24_05605</name>
</gene>
<comment type="caution">
    <text evidence="9">The sequence shown here is derived from an EMBL/GenBank/DDBJ whole genome shotgun (WGS) entry which is preliminary data.</text>
</comment>
<dbReference type="HAMAP" id="MF_00149">
    <property type="entry name" value="DNA_mis_repair"/>
    <property type="match status" value="1"/>
</dbReference>
<dbReference type="InterPro" id="IPR013507">
    <property type="entry name" value="DNA_mismatch_S5_2-like"/>
</dbReference>
<keyword evidence="4 5" id="KW-0234">DNA repair</keyword>
<dbReference type="PROSITE" id="PS00058">
    <property type="entry name" value="DNA_MISMATCH_REPAIR_1"/>
    <property type="match status" value="1"/>
</dbReference>
<dbReference type="GO" id="GO:0016887">
    <property type="term" value="F:ATP hydrolysis activity"/>
    <property type="evidence" value="ECO:0007669"/>
    <property type="project" value="InterPro"/>
</dbReference>
<dbReference type="AlphaFoldDB" id="A0A8J6P087"/>
<dbReference type="InterPro" id="IPR002099">
    <property type="entry name" value="MutL/Mlh/PMS"/>
</dbReference>
<keyword evidence="9" id="KW-0540">Nuclease</keyword>
<dbReference type="PANTHER" id="PTHR10073">
    <property type="entry name" value="DNA MISMATCH REPAIR PROTEIN MLH, PMS, MUTL"/>
    <property type="match status" value="1"/>
</dbReference>
<dbReference type="NCBIfam" id="TIGR00585">
    <property type="entry name" value="mutl"/>
    <property type="match status" value="1"/>
</dbReference>
<evidence type="ECO:0000259" key="7">
    <source>
        <dbReference type="SMART" id="SM00853"/>
    </source>
</evidence>
<dbReference type="SUPFAM" id="SSF54211">
    <property type="entry name" value="Ribosomal protein S5 domain 2-like"/>
    <property type="match status" value="1"/>
</dbReference>
<evidence type="ECO:0000313" key="10">
    <source>
        <dbReference type="Proteomes" id="UP000654401"/>
    </source>
</evidence>
<dbReference type="SUPFAM" id="SSF55874">
    <property type="entry name" value="ATPase domain of HSP90 chaperone/DNA topoisomerase II/histidine kinase"/>
    <property type="match status" value="1"/>
</dbReference>
<dbReference type="Pfam" id="PF13589">
    <property type="entry name" value="HATPase_c_3"/>
    <property type="match status" value="1"/>
</dbReference>
<dbReference type="InterPro" id="IPR042120">
    <property type="entry name" value="MutL_C_dimsub"/>
</dbReference>
<dbReference type="InterPro" id="IPR014762">
    <property type="entry name" value="DNA_mismatch_repair_CS"/>
</dbReference>
<dbReference type="GO" id="GO:0032300">
    <property type="term" value="C:mismatch repair complex"/>
    <property type="evidence" value="ECO:0007669"/>
    <property type="project" value="InterPro"/>
</dbReference>
<dbReference type="PANTHER" id="PTHR10073:SF12">
    <property type="entry name" value="DNA MISMATCH REPAIR PROTEIN MLH1"/>
    <property type="match status" value="1"/>
</dbReference>
<keyword evidence="3 5" id="KW-0227">DNA damage</keyword>
<accession>A0A8J6P087</accession>
<dbReference type="GO" id="GO:0004519">
    <property type="term" value="F:endonuclease activity"/>
    <property type="evidence" value="ECO:0007669"/>
    <property type="project" value="UniProtKB-KW"/>
</dbReference>
<feature type="region of interest" description="Disordered" evidence="6">
    <location>
        <begin position="124"/>
        <end position="143"/>
    </location>
</feature>
<dbReference type="Pfam" id="PF08676">
    <property type="entry name" value="MutL_C"/>
    <property type="match status" value="1"/>
</dbReference>
<dbReference type="SMART" id="SM01340">
    <property type="entry name" value="DNA_mis_repair"/>
    <property type="match status" value="1"/>
</dbReference>
<dbReference type="CDD" id="cd16926">
    <property type="entry name" value="HATPase_MutL-MLH-PMS-like"/>
    <property type="match status" value="1"/>
</dbReference>
<organism evidence="9 10">
    <name type="scientific">Candidatus Thiopontia autotrophica</name>
    <dbReference type="NCBI Taxonomy" id="2841688"/>
    <lineage>
        <taxon>Bacteria</taxon>
        <taxon>Pseudomonadati</taxon>
        <taxon>Pseudomonadota</taxon>
        <taxon>Gammaproteobacteria</taxon>
        <taxon>Candidatus Thiopontia</taxon>
    </lineage>
</organism>
<proteinExistence type="inferred from homology"/>
<dbReference type="Proteomes" id="UP000654401">
    <property type="component" value="Unassembled WGS sequence"/>
</dbReference>
<dbReference type="Gene3D" id="3.30.565.10">
    <property type="entry name" value="Histidine kinase-like ATPase, C-terminal domain"/>
    <property type="match status" value="1"/>
</dbReference>
<dbReference type="Gene3D" id="3.30.230.10">
    <property type="match status" value="1"/>
</dbReference>
<dbReference type="GO" id="GO:0006298">
    <property type="term" value="P:mismatch repair"/>
    <property type="evidence" value="ECO:0007669"/>
    <property type="project" value="UniProtKB-UniRule"/>
</dbReference>
<comment type="function">
    <text evidence="5">This protein is involved in the repair of mismatches in DNA. It is required for dam-dependent methyl-directed DNA mismatch repair. May act as a 'molecular matchmaker', a protein that promotes the formation of a stable complex between two or more DNA-binding proteins in an ATP-dependent manner without itself being part of a final effector complex.</text>
</comment>
<dbReference type="InterPro" id="IPR042121">
    <property type="entry name" value="MutL_C_regsub"/>
</dbReference>
<dbReference type="GO" id="GO:0030983">
    <property type="term" value="F:mismatched DNA binding"/>
    <property type="evidence" value="ECO:0007669"/>
    <property type="project" value="InterPro"/>
</dbReference>
<dbReference type="GO" id="GO:0140664">
    <property type="term" value="F:ATP-dependent DNA damage sensor activity"/>
    <property type="evidence" value="ECO:0007669"/>
    <property type="project" value="InterPro"/>
</dbReference>
<evidence type="ECO:0000259" key="8">
    <source>
        <dbReference type="SMART" id="SM01340"/>
    </source>
</evidence>
<evidence type="ECO:0000256" key="2">
    <source>
        <dbReference type="ARBA" id="ARBA00021975"/>
    </source>
</evidence>
<dbReference type="InterPro" id="IPR036890">
    <property type="entry name" value="HATPase_C_sf"/>
</dbReference>
<name>A0A8J6P087_9GAMM</name>
<dbReference type="GO" id="GO:0005524">
    <property type="term" value="F:ATP binding"/>
    <property type="evidence" value="ECO:0007669"/>
    <property type="project" value="InterPro"/>
</dbReference>
<reference evidence="9 10" key="1">
    <citation type="submission" date="2020-08" db="EMBL/GenBank/DDBJ databases">
        <title>Bridging the membrane lipid divide: bacteria of the FCB group superphylum have the potential to synthesize archaeal ether lipids.</title>
        <authorList>
            <person name="Villanueva L."/>
            <person name="Von Meijenfeldt F.A.B."/>
            <person name="Westbye A.B."/>
            <person name="Yadav S."/>
            <person name="Hopmans E.C."/>
            <person name="Dutilh B.E."/>
            <person name="Sinninghe Damste J.S."/>
        </authorList>
    </citation>
    <scope>NUCLEOTIDE SEQUENCE [LARGE SCALE GENOMIC DNA]</scope>
    <source>
        <strain evidence="9">NIOZ-UU100</strain>
    </source>
</reference>
<dbReference type="InterPro" id="IPR020568">
    <property type="entry name" value="Ribosomal_Su5_D2-typ_SF"/>
</dbReference>
<dbReference type="InterPro" id="IPR037198">
    <property type="entry name" value="MutL_C_sf"/>
</dbReference>
<comment type="similarity">
    <text evidence="1 5">Belongs to the DNA mismatch repair MutL/HexB family.</text>
</comment>
<dbReference type="EMBL" id="JACNFK010000028">
    <property type="protein sequence ID" value="MBC8519863.1"/>
    <property type="molecule type" value="Genomic_DNA"/>
</dbReference>
<evidence type="ECO:0000256" key="1">
    <source>
        <dbReference type="ARBA" id="ARBA00006082"/>
    </source>
</evidence>
<feature type="domain" description="DNA mismatch repair protein S5" evidence="8">
    <location>
        <begin position="214"/>
        <end position="332"/>
    </location>
</feature>
<dbReference type="FunFam" id="3.30.565.10:FF:000003">
    <property type="entry name" value="DNA mismatch repair endonuclease MutL"/>
    <property type="match status" value="1"/>
</dbReference>
<evidence type="ECO:0000256" key="4">
    <source>
        <dbReference type="ARBA" id="ARBA00023204"/>
    </source>
</evidence>
<evidence type="ECO:0000256" key="6">
    <source>
        <dbReference type="SAM" id="MobiDB-lite"/>
    </source>
</evidence>
<keyword evidence="9" id="KW-0378">Hydrolase</keyword>
<dbReference type="CDD" id="cd03482">
    <property type="entry name" value="MutL_Trans_MutL"/>
    <property type="match status" value="1"/>
</dbReference>
<dbReference type="Gene3D" id="3.30.1370.100">
    <property type="entry name" value="MutL, C-terminal domain, regulatory subdomain"/>
    <property type="match status" value="1"/>
</dbReference>
<dbReference type="SUPFAM" id="SSF118116">
    <property type="entry name" value="DNA mismatch repair protein MutL"/>
    <property type="match status" value="1"/>
</dbReference>
<feature type="domain" description="MutL C-terminal dimerisation" evidence="7">
    <location>
        <begin position="415"/>
        <end position="558"/>
    </location>
</feature>
<evidence type="ECO:0000256" key="3">
    <source>
        <dbReference type="ARBA" id="ARBA00022763"/>
    </source>
</evidence>
<evidence type="ECO:0000313" key="9">
    <source>
        <dbReference type="EMBL" id="MBC8519863.1"/>
    </source>
</evidence>
<dbReference type="InterPro" id="IPR014721">
    <property type="entry name" value="Ribsml_uS5_D2-typ_fold_subgr"/>
</dbReference>
<dbReference type="InterPro" id="IPR038973">
    <property type="entry name" value="MutL/Mlh/Pms-like"/>
</dbReference>
<protein>
    <recommendedName>
        <fullName evidence="2 5">DNA mismatch repair protein MutL</fullName>
    </recommendedName>
</protein>
<dbReference type="InterPro" id="IPR014790">
    <property type="entry name" value="MutL_C"/>
</dbReference>
<sequence>MTARIKKLSTQLSNQIAAGEVVERPASVLKELLENSIDAEATRIWIDVEEGGQRLIRVRDNGRGIVQEDLALALDRHATSKIGSVDDLGRITTLGFRGEALPSIASVSRLQLISHSVEDSQGWRVSSDGGLELQSPQPDPHPEGTTVEVRDLFFNTPARRKFMRTEKTEFRHMEDVVRRMVLAHPEIMLVLKHNGRVVREYPSGGGQDEWERRIQAVLGGDFVNHALYLESEVSGMAIKGWVAQPAASRSQPDQQFFFVNGRMIKDRVVVHAVRQAYQDVLFHGRHPAYLLFLEMDPEMVDVNVHPTKHEVRFRESRQVHGFLFKSVRDALAADRPGHPASAGANGVGEVVDRETGELQQRSAVEQSDRWAEIAQPKSSSLGLQFGAAGSSVVGERQAPDYPVDERSGEYPLGHAVAQIHGIYILAENSDGLIIVDMHAAHERITYERLKQAIADAGIRTQRLLVPVTVSISEREVEIVERQQPLFRKLGLEVELSGPLSMAVREVPLLLADVDVKQLARDLLADMVEHESSAMVEERINEVLATIACHGSVRAGRQLTIPEMDALLRDMEQTERGGQCNHGRPTWGQLTLDELDGLFLRGQ</sequence>
<dbReference type="InterPro" id="IPR020667">
    <property type="entry name" value="DNA_mismatch_repair_MutL"/>
</dbReference>
<dbReference type="Pfam" id="PF01119">
    <property type="entry name" value="DNA_mis_repair"/>
    <property type="match status" value="1"/>
</dbReference>
<dbReference type="SMART" id="SM00853">
    <property type="entry name" value="MutL_C"/>
    <property type="match status" value="1"/>
</dbReference>
<keyword evidence="9" id="KW-0255">Endonuclease</keyword>
<dbReference type="Gene3D" id="3.30.1540.20">
    <property type="entry name" value="MutL, C-terminal domain, dimerisation subdomain"/>
    <property type="match status" value="1"/>
</dbReference>
<evidence type="ECO:0000256" key="5">
    <source>
        <dbReference type="HAMAP-Rule" id="MF_00149"/>
    </source>
</evidence>